<gene>
    <name evidence="1" type="ORF">WKV53_14160</name>
</gene>
<dbReference type="EMBL" id="JBBUKT010000005">
    <property type="protein sequence ID" value="MEK7951657.1"/>
    <property type="molecule type" value="Genomic_DNA"/>
</dbReference>
<reference evidence="1 2" key="1">
    <citation type="submission" date="2024-04" db="EMBL/GenBank/DDBJ databases">
        <title>Luteolibacter sp. isolated from soil.</title>
        <authorList>
            <person name="An J."/>
        </authorList>
    </citation>
    <scope>NUCLEOTIDE SEQUENCE [LARGE SCALE GENOMIC DNA]</scope>
    <source>
        <strain evidence="1 2">Y139</strain>
    </source>
</reference>
<organism evidence="1 2">
    <name type="scientific">Luteolibacter soli</name>
    <dbReference type="NCBI Taxonomy" id="3135280"/>
    <lineage>
        <taxon>Bacteria</taxon>
        <taxon>Pseudomonadati</taxon>
        <taxon>Verrucomicrobiota</taxon>
        <taxon>Verrucomicrobiia</taxon>
        <taxon>Verrucomicrobiales</taxon>
        <taxon>Verrucomicrobiaceae</taxon>
        <taxon>Luteolibacter</taxon>
    </lineage>
</organism>
<evidence type="ECO:0000313" key="2">
    <source>
        <dbReference type="Proteomes" id="UP001371305"/>
    </source>
</evidence>
<comment type="caution">
    <text evidence="1">The sequence shown here is derived from an EMBL/GenBank/DDBJ whole genome shotgun (WGS) entry which is preliminary data.</text>
</comment>
<accession>A0ABU9AV77</accession>
<evidence type="ECO:0000313" key="1">
    <source>
        <dbReference type="EMBL" id="MEK7951657.1"/>
    </source>
</evidence>
<sequence>MTVMSFPLAMMMVVLAWMAGAGRVMGLPAAVSPRMEVLRGTVVEEVAIGKDAGFSFVRLVLAEGMDEAKVVEIQKAIRQRTGFDIRSQKRTKKGEAVIVLDRMNLGGKTPKKLVPGDVIVITGYGVTLPEQARGGSISYEKVEVNGK</sequence>
<dbReference type="Proteomes" id="UP001371305">
    <property type="component" value="Unassembled WGS sequence"/>
</dbReference>
<proteinExistence type="predicted"/>
<name>A0ABU9AV77_9BACT</name>
<protein>
    <submittedName>
        <fullName evidence="1">Uncharacterized protein</fullName>
    </submittedName>
</protein>
<keyword evidence="2" id="KW-1185">Reference proteome</keyword>